<protein>
    <submittedName>
        <fullName evidence="5">HTH-type transcriptional regulator HmrR</fullName>
    </submittedName>
</protein>
<dbReference type="SMART" id="SM00422">
    <property type="entry name" value="HTH_MERR"/>
    <property type="match status" value="1"/>
</dbReference>
<dbReference type="CDD" id="cd04770">
    <property type="entry name" value="HTH_HMRTR"/>
    <property type="match status" value="1"/>
</dbReference>
<dbReference type="EMBL" id="BEHT01000045">
    <property type="protein sequence ID" value="GBC99971.1"/>
    <property type="molecule type" value="Genomic_DNA"/>
</dbReference>
<dbReference type="Pfam" id="PF13411">
    <property type="entry name" value="MerR_1"/>
    <property type="match status" value="1"/>
</dbReference>
<evidence type="ECO:0000313" key="6">
    <source>
        <dbReference type="Proteomes" id="UP000236173"/>
    </source>
</evidence>
<dbReference type="PANTHER" id="PTHR30204:SF94">
    <property type="entry name" value="HEAVY METAL-DEPENDENT TRANSCRIPTIONAL REGULATOR HI_0293-RELATED"/>
    <property type="match status" value="1"/>
</dbReference>
<comment type="caution">
    <text evidence="5">The sequence shown here is derived from an EMBL/GenBank/DDBJ whole genome shotgun (WGS) entry which is preliminary data.</text>
</comment>
<dbReference type="SUPFAM" id="SSF46955">
    <property type="entry name" value="Putative DNA-binding domain"/>
    <property type="match status" value="1"/>
</dbReference>
<reference evidence="6" key="1">
    <citation type="submission" date="2017-09" db="EMBL/GenBank/DDBJ databases">
        <title>Metaegenomics of thermophilic ammonia-oxidizing enrichment culture.</title>
        <authorList>
            <person name="Kato S."/>
            <person name="Suzuki K."/>
        </authorList>
    </citation>
    <scope>NUCLEOTIDE SEQUENCE [LARGE SCALE GENOMIC DNA]</scope>
</reference>
<evidence type="ECO:0000256" key="3">
    <source>
        <dbReference type="ARBA" id="ARBA00023163"/>
    </source>
</evidence>
<dbReference type="AlphaFoldDB" id="A0A2H5XFN0"/>
<sequence length="166" mass="19582">MFIGELARLTGVSVPTIRYYETLGLLKPVKRTRGGFRVYDEHAVQMLHFIRHAQRLGFSLKEVRQVLRVWRRTGNPCPTVRALVTQRLDQLDGWLRSLMALRERLHQLTQMLEANQGNDPSIVCPCITATEPLDISLPYLPPEWRKHKKRPRKRKKTSRLTDWWWS</sequence>
<feature type="domain" description="HTH merR-type" evidence="4">
    <location>
        <begin position="1"/>
        <end position="69"/>
    </location>
</feature>
<evidence type="ECO:0000313" key="5">
    <source>
        <dbReference type="EMBL" id="GBC99971.1"/>
    </source>
</evidence>
<evidence type="ECO:0000256" key="2">
    <source>
        <dbReference type="ARBA" id="ARBA00023125"/>
    </source>
</evidence>
<gene>
    <name evidence="5" type="primary">hmrR</name>
    <name evidence="5" type="ORF">HRbin17_02504</name>
</gene>
<dbReference type="Proteomes" id="UP000236173">
    <property type="component" value="Unassembled WGS sequence"/>
</dbReference>
<dbReference type="PANTHER" id="PTHR30204">
    <property type="entry name" value="REDOX-CYCLING DRUG-SENSING TRANSCRIPTIONAL ACTIVATOR SOXR"/>
    <property type="match status" value="1"/>
</dbReference>
<dbReference type="InterPro" id="IPR000551">
    <property type="entry name" value="MerR-type_HTH_dom"/>
</dbReference>
<keyword evidence="2" id="KW-0238">DNA-binding</keyword>
<accession>A0A2H5XFN0</accession>
<dbReference type="InterPro" id="IPR009061">
    <property type="entry name" value="DNA-bd_dom_put_sf"/>
</dbReference>
<evidence type="ECO:0000259" key="4">
    <source>
        <dbReference type="PROSITE" id="PS50937"/>
    </source>
</evidence>
<dbReference type="GO" id="GO:0003700">
    <property type="term" value="F:DNA-binding transcription factor activity"/>
    <property type="evidence" value="ECO:0007669"/>
    <property type="project" value="InterPro"/>
</dbReference>
<dbReference type="PRINTS" id="PR00040">
    <property type="entry name" value="HTHMERR"/>
</dbReference>
<proteinExistence type="predicted"/>
<dbReference type="PROSITE" id="PS50937">
    <property type="entry name" value="HTH_MERR_2"/>
    <property type="match status" value="1"/>
</dbReference>
<evidence type="ECO:0000256" key="1">
    <source>
        <dbReference type="ARBA" id="ARBA00023015"/>
    </source>
</evidence>
<organism evidence="5 6">
    <name type="scientific">Candidatus Fervidibacter japonicus</name>
    <dbReference type="NCBI Taxonomy" id="2035412"/>
    <lineage>
        <taxon>Bacteria</taxon>
        <taxon>Candidatus Fervidibacterota</taxon>
        <taxon>Candidatus Fervidibacter</taxon>
    </lineage>
</organism>
<dbReference type="InterPro" id="IPR047057">
    <property type="entry name" value="MerR_fam"/>
</dbReference>
<keyword evidence="3" id="KW-0804">Transcription</keyword>
<name>A0A2H5XFN0_9BACT</name>
<dbReference type="Gene3D" id="1.10.1660.10">
    <property type="match status" value="1"/>
</dbReference>
<dbReference type="PROSITE" id="PS00552">
    <property type="entry name" value="HTH_MERR_1"/>
    <property type="match status" value="1"/>
</dbReference>
<keyword evidence="1" id="KW-0805">Transcription regulation</keyword>
<dbReference type="GO" id="GO:0003677">
    <property type="term" value="F:DNA binding"/>
    <property type="evidence" value="ECO:0007669"/>
    <property type="project" value="UniProtKB-KW"/>
</dbReference>